<dbReference type="Gene3D" id="2.40.50.230">
    <property type="entry name" value="Gp5 N-terminal domain"/>
    <property type="match status" value="1"/>
</dbReference>
<dbReference type="RefSeq" id="WP_073167821.1">
    <property type="nucleotide sequence ID" value="NZ_FRDA01000007.1"/>
</dbReference>
<dbReference type="OrthoDB" id="9762420at2"/>
<name>A0A1M7NUS3_9PSED</name>
<dbReference type="SUPFAM" id="SSF69279">
    <property type="entry name" value="Phage tail proteins"/>
    <property type="match status" value="2"/>
</dbReference>
<dbReference type="Pfam" id="PF05954">
    <property type="entry name" value="Phage_GPD"/>
    <property type="match status" value="1"/>
</dbReference>
<gene>
    <name evidence="1" type="ORF">SAMN05216593_10754</name>
</gene>
<dbReference type="Proteomes" id="UP000183983">
    <property type="component" value="Unassembled WGS sequence"/>
</dbReference>
<dbReference type="InterPro" id="IPR037026">
    <property type="entry name" value="Vgr_OB-fold_dom_sf"/>
</dbReference>
<dbReference type="SUPFAM" id="SSF69255">
    <property type="entry name" value="gp5 N-terminal domain-like"/>
    <property type="match status" value="1"/>
</dbReference>
<sequence>MPQPASEPFFRLEIARLRRHFSVLSFSATEAISEPFLFDLLVSGDEIDLGSLMFKPAFLSLNGSPQGFHGQIQGATRAHYRPGPACYRLTVGPRLACLDLRYNQRVFQRMSATQIIARVLREHGLKERYRFDLTQECRLRETCFQHNESDLQLVHRLCAEEGIHYHFRHTRRSHQVVFSEGLRSLPRAPIAPWSPSGQPSGVIDFAVTQDADDVPGSRSHQRAQGESNLLSVTAGLLLPLAGHTERDWNHLWLVTQVQHHFDGSAATDRTTNSAYRNRFQAIPWEVGFNPPYASRHVAGLQRAWIVGLAGQRSDLDPSGRVQVQFEWAQPGDRQSTCWLPVLPDLNLHCVGGKEVVVAFDKGDLDSPWIIATLHGDSPTSPILQAQGPDQAATERFRMRLDWQAVMGDGNRLYVDDGSRMCIEQGCHLVFEVGDSQVRFDADGVTMISPRIVLDTQLPEVDLDTWGDPDDAG</sequence>
<reference evidence="1 2" key="1">
    <citation type="submission" date="2016-11" db="EMBL/GenBank/DDBJ databases">
        <authorList>
            <person name="Jaros S."/>
            <person name="Januszkiewicz K."/>
            <person name="Wedrychowicz H."/>
        </authorList>
    </citation>
    <scope>NUCLEOTIDE SEQUENCE [LARGE SCALE GENOMIC DNA]</scope>
    <source>
        <strain evidence="1 2">LMG 26898</strain>
    </source>
</reference>
<dbReference type="STRING" id="1190415.SAMN05216593_10754"/>
<dbReference type="Gene3D" id="3.55.50.10">
    <property type="entry name" value="Baseplate protein-like domains"/>
    <property type="match status" value="1"/>
</dbReference>
<dbReference type="EMBL" id="FRDA01000007">
    <property type="protein sequence ID" value="SHN07883.1"/>
    <property type="molecule type" value="Genomic_DNA"/>
</dbReference>
<protein>
    <submittedName>
        <fullName evidence="1">Type VI secretion system secreted protein VgrG</fullName>
    </submittedName>
</protein>
<organism evidence="1 2">
    <name type="scientific">Pseudomonas asturiensis</name>
    <dbReference type="NCBI Taxonomy" id="1190415"/>
    <lineage>
        <taxon>Bacteria</taxon>
        <taxon>Pseudomonadati</taxon>
        <taxon>Pseudomonadota</taxon>
        <taxon>Gammaproteobacteria</taxon>
        <taxon>Pseudomonadales</taxon>
        <taxon>Pseudomonadaceae</taxon>
        <taxon>Pseudomonas</taxon>
    </lineage>
</organism>
<dbReference type="AlphaFoldDB" id="A0A1M7NUS3"/>
<dbReference type="Gene3D" id="2.30.110.50">
    <property type="match status" value="1"/>
</dbReference>
<evidence type="ECO:0000313" key="1">
    <source>
        <dbReference type="EMBL" id="SHN07883.1"/>
    </source>
</evidence>
<evidence type="ECO:0000313" key="2">
    <source>
        <dbReference type="Proteomes" id="UP000183983"/>
    </source>
</evidence>
<accession>A0A1M7NUS3</accession>
<proteinExistence type="predicted"/>